<accession>A0A8H4Z0C3</accession>
<feature type="region of interest" description="Disordered" evidence="1">
    <location>
        <begin position="1"/>
        <end position="20"/>
    </location>
</feature>
<reference evidence="2 3" key="1">
    <citation type="journal article" date="2020" name="BMC Genomics">
        <title>Correction to: Identification and distribution of gene clusters required for synthesis of sphingolipid metabolism inhibitors in diverse species of the filamentous fungus Fusarium.</title>
        <authorList>
            <person name="Kim H.S."/>
            <person name="Lohmar J.M."/>
            <person name="Busman M."/>
            <person name="Brown D.W."/>
            <person name="Naumann T.A."/>
            <person name="Divon H.H."/>
            <person name="Lysoe E."/>
            <person name="Uhlig S."/>
            <person name="Proctor R.H."/>
        </authorList>
    </citation>
    <scope>NUCLEOTIDE SEQUENCE [LARGE SCALE GENOMIC DNA]</scope>
    <source>
        <strain evidence="2 3">NRRL 25214</strain>
    </source>
</reference>
<name>A0A8H4Z0C3_9HYPO</name>
<proteinExistence type="predicted"/>
<evidence type="ECO:0000256" key="1">
    <source>
        <dbReference type="SAM" id="MobiDB-lite"/>
    </source>
</evidence>
<keyword evidence="3" id="KW-1185">Reference proteome</keyword>
<organism evidence="2 3">
    <name type="scientific">Fusarium anthophilum</name>
    <dbReference type="NCBI Taxonomy" id="48485"/>
    <lineage>
        <taxon>Eukaryota</taxon>
        <taxon>Fungi</taxon>
        <taxon>Dikarya</taxon>
        <taxon>Ascomycota</taxon>
        <taxon>Pezizomycotina</taxon>
        <taxon>Sordariomycetes</taxon>
        <taxon>Hypocreomycetidae</taxon>
        <taxon>Hypocreales</taxon>
        <taxon>Nectriaceae</taxon>
        <taxon>Fusarium</taxon>
        <taxon>Fusarium fujikuroi species complex</taxon>
    </lineage>
</organism>
<sequence length="88" mass="9938">MEEEAGSPPQAQEKKDEGQIQINTSHLNLTKLISHDVTTSHAQRYSGRSCERYLGASGMSRDFMSWDLTLGTTSRWWNPALERLLGTQ</sequence>
<dbReference type="Proteomes" id="UP000573603">
    <property type="component" value="Unassembled WGS sequence"/>
</dbReference>
<gene>
    <name evidence="2" type="ORF">FANTH_10868</name>
</gene>
<protein>
    <submittedName>
        <fullName evidence="2">Uncharacterized protein</fullName>
    </submittedName>
</protein>
<evidence type="ECO:0000313" key="2">
    <source>
        <dbReference type="EMBL" id="KAF5237302.1"/>
    </source>
</evidence>
<evidence type="ECO:0000313" key="3">
    <source>
        <dbReference type="Proteomes" id="UP000573603"/>
    </source>
</evidence>
<comment type="caution">
    <text evidence="2">The sequence shown here is derived from an EMBL/GenBank/DDBJ whole genome shotgun (WGS) entry which is preliminary data.</text>
</comment>
<dbReference type="AlphaFoldDB" id="A0A8H4Z0C3"/>
<dbReference type="EMBL" id="JABEVY010000308">
    <property type="protein sequence ID" value="KAF5237302.1"/>
    <property type="molecule type" value="Genomic_DNA"/>
</dbReference>